<comment type="caution">
    <text evidence="1">The sequence shown here is derived from an EMBL/GenBank/DDBJ whole genome shotgun (WGS) entry which is preliminary data.</text>
</comment>
<keyword evidence="2" id="KW-1185">Reference proteome</keyword>
<reference evidence="1" key="1">
    <citation type="journal article" date="2020" name="Stud. Mycol.">
        <title>101 Dothideomycetes genomes: a test case for predicting lifestyles and emergence of pathogens.</title>
        <authorList>
            <person name="Haridas S."/>
            <person name="Albert R."/>
            <person name="Binder M."/>
            <person name="Bloem J."/>
            <person name="Labutti K."/>
            <person name="Salamov A."/>
            <person name="Andreopoulos B."/>
            <person name="Baker S."/>
            <person name="Barry K."/>
            <person name="Bills G."/>
            <person name="Bluhm B."/>
            <person name="Cannon C."/>
            <person name="Castanera R."/>
            <person name="Culley D."/>
            <person name="Daum C."/>
            <person name="Ezra D."/>
            <person name="Gonzalez J."/>
            <person name="Henrissat B."/>
            <person name="Kuo A."/>
            <person name="Liang C."/>
            <person name="Lipzen A."/>
            <person name="Lutzoni F."/>
            <person name="Magnuson J."/>
            <person name="Mondo S."/>
            <person name="Nolan M."/>
            <person name="Ohm R."/>
            <person name="Pangilinan J."/>
            <person name="Park H.-J."/>
            <person name="Ramirez L."/>
            <person name="Alfaro M."/>
            <person name="Sun H."/>
            <person name="Tritt A."/>
            <person name="Yoshinaga Y."/>
            <person name="Zwiers L.-H."/>
            <person name="Turgeon B."/>
            <person name="Goodwin S."/>
            <person name="Spatafora J."/>
            <person name="Crous P."/>
            <person name="Grigoriev I."/>
        </authorList>
    </citation>
    <scope>NUCLEOTIDE SEQUENCE</scope>
    <source>
        <strain evidence="1">ATCC 200398</strain>
    </source>
</reference>
<protein>
    <submittedName>
        <fullName evidence="1">Uncharacterized protein</fullName>
    </submittedName>
</protein>
<accession>A0ACB6QSB7</accession>
<sequence>MDLAFGFALIGYGLLKRRWKPKTPISINEPYLLNIPPEIRLVLYDFLFIQERHERACNFLVPLLTCRLIYEEANPLAFTRTNFILPLRRSFAAPPEFYKDGPFLSPPILKLSASKLDLVRNITLLWNFPSLELRSLSRLFSELALSPVHLKQLTFIITDPKCLSPFQYKYSPLFPEIRDFAKYVMEDLPFMQNVEKIVFISPGIDNKKNFQHLFDPEKPAIRVGSDDQGHFVVDVQSKRLGGWKYAVVRAGKEVTKWRLELTHPD</sequence>
<gene>
    <name evidence="1" type="ORF">BDR25DRAFT_304291</name>
</gene>
<proteinExistence type="predicted"/>
<name>A0ACB6QSB7_9PLEO</name>
<dbReference type="Proteomes" id="UP000799755">
    <property type="component" value="Unassembled WGS sequence"/>
</dbReference>
<evidence type="ECO:0000313" key="1">
    <source>
        <dbReference type="EMBL" id="KAF2469899.1"/>
    </source>
</evidence>
<evidence type="ECO:0000313" key="2">
    <source>
        <dbReference type="Proteomes" id="UP000799755"/>
    </source>
</evidence>
<organism evidence="1 2">
    <name type="scientific">Lindgomyces ingoldianus</name>
    <dbReference type="NCBI Taxonomy" id="673940"/>
    <lineage>
        <taxon>Eukaryota</taxon>
        <taxon>Fungi</taxon>
        <taxon>Dikarya</taxon>
        <taxon>Ascomycota</taxon>
        <taxon>Pezizomycotina</taxon>
        <taxon>Dothideomycetes</taxon>
        <taxon>Pleosporomycetidae</taxon>
        <taxon>Pleosporales</taxon>
        <taxon>Lindgomycetaceae</taxon>
        <taxon>Lindgomyces</taxon>
    </lineage>
</organism>
<dbReference type="EMBL" id="MU003510">
    <property type="protein sequence ID" value="KAF2469899.1"/>
    <property type="molecule type" value="Genomic_DNA"/>
</dbReference>